<dbReference type="PROSITE" id="PS51257">
    <property type="entry name" value="PROKAR_LIPOPROTEIN"/>
    <property type="match status" value="1"/>
</dbReference>
<keyword evidence="1" id="KW-0732">Signal</keyword>
<proteinExistence type="predicted"/>
<feature type="signal peptide" evidence="1">
    <location>
        <begin position="1"/>
        <end position="19"/>
    </location>
</feature>
<evidence type="ECO:0000313" key="3">
    <source>
        <dbReference type="Proteomes" id="UP000053660"/>
    </source>
</evidence>
<sequence length="49" mass="5295">MKVALLVLVAVTLAGCALQKCSRKSQCPRGYLCKRGRCIRLLSPETGMA</sequence>
<gene>
    <name evidence="2" type="ORF">OESDEN_16277</name>
</gene>
<organism evidence="2 3">
    <name type="scientific">Oesophagostomum dentatum</name>
    <name type="common">Nodular worm</name>
    <dbReference type="NCBI Taxonomy" id="61180"/>
    <lineage>
        <taxon>Eukaryota</taxon>
        <taxon>Metazoa</taxon>
        <taxon>Ecdysozoa</taxon>
        <taxon>Nematoda</taxon>
        <taxon>Chromadorea</taxon>
        <taxon>Rhabditida</taxon>
        <taxon>Rhabditina</taxon>
        <taxon>Rhabditomorpha</taxon>
        <taxon>Strongyloidea</taxon>
        <taxon>Strongylidae</taxon>
        <taxon>Oesophagostomum</taxon>
    </lineage>
</organism>
<accession>A0A0B1SFB5</accession>
<evidence type="ECO:0000256" key="1">
    <source>
        <dbReference type="SAM" id="SignalP"/>
    </source>
</evidence>
<feature type="chain" id="PRO_5002064518" evidence="1">
    <location>
        <begin position="20"/>
        <end position="49"/>
    </location>
</feature>
<dbReference type="AlphaFoldDB" id="A0A0B1SFB5"/>
<protein>
    <submittedName>
        <fullName evidence="2">Uncharacterized protein</fullName>
    </submittedName>
</protein>
<reference evidence="2 3" key="1">
    <citation type="submission" date="2014-03" db="EMBL/GenBank/DDBJ databases">
        <title>Draft genome of the hookworm Oesophagostomum dentatum.</title>
        <authorList>
            <person name="Mitreva M."/>
        </authorList>
    </citation>
    <scope>NUCLEOTIDE SEQUENCE [LARGE SCALE GENOMIC DNA]</scope>
    <source>
        <strain evidence="2 3">OD-Hann</strain>
    </source>
</reference>
<dbReference type="EMBL" id="KN570616">
    <property type="protein sequence ID" value="KHJ84013.1"/>
    <property type="molecule type" value="Genomic_DNA"/>
</dbReference>
<feature type="non-terminal residue" evidence="2">
    <location>
        <position position="49"/>
    </location>
</feature>
<dbReference type="Proteomes" id="UP000053660">
    <property type="component" value="Unassembled WGS sequence"/>
</dbReference>
<keyword evidence="3" id="KW-1185">Reference proteome</keyword>
<name>A0A0B1SFB5_OESDE</name>
<evidence type="ECO:0000313" key="2">
    <source>
        <dbReference type="EMBL" id="KHJ84013.1"/>
    </source>
</evidence>